<keyword evidence="3" id="KW-0812">Transmembrane</keyword>
<keyword evidence="4" id="KW-0614">Plasmid</keyword>
<organism evidence="4">
    <name type="scientific">Klebsiella pneumoniae</name>
    <dbReference type="NCBI Taxonomy" id="573"/>
    <lineage>
        <taxon>Bacteria</taxon>
        <taxon>Pseudomonadati</taxon>
        <taxon>Pseudomonadota</taxon>
        <taxon>Gammaproteobacteria</taxon>
        <taxon>Enterobacterales</taxon>
        <taxon>Enterobacteriaceae</taxon>
        <taxon>Klebsiella/Raoultella group</taxon>
        <taxon>Klebsiella</taxon>
        <taxon>Klebsiella pneumoniae complex</taxon>
    </lineage>
</organism>
<evidence type="ECO:0000256" key="3">
    <source>
        <dbReference type="SAM" id="Phobius"/>
    </source>
</evidence>
<dbReference type="NCBIfam" id="NF033885">
    <property type="entry name" value="conj_TraP_IncI1"/>
    <property type="match status" value="1"/>
</dbReference>
<geneLocation type="plasmid" evidence="4">
    <name>pB-3002cz</name>
</geneLocation>
<sequence length="239" mass="26179">MNEFNHPATEKDDQPDTSAIVQHEKPGLKYFLLEKQYILGLNGPWLIGMLTAATLGVWYLFGTVAPSSSDELNAAAGFEDVPPAASQPQNRSLSPPMSQPASDNVKQEVATMVNGVKTYAETNRTAIQRLAGTVKTLQQQADAAQQLQSQYLNEISVLKSRVATLEVEKVNTATSAHHRPRLLTSGMKVNSVQDGAAWIFWKNKTWAVREGDTLADGKVSIIRIDSANRQVFTTEGVIR</sequence>
<evidence type="ECO:0000256" key="1">
    <source>
        <dbReference type="SAM" id="Coils"/>
    </source>
</evidence>
<keyword evidence="3" id="KW-1133">Transmembrane helix</keyword>
<dbReference type="AlphaFoldDB" id="A0A0C5H1T3"/>
<accession>A0A0C5H1T3</accession>
<evidence type="ECO:0000313" key="4">
    <source>
        <dbReference type="EMBL" id="AJP18465.1"/>
    </source>
</evidence>
<name>A0A0C5H1T3_KLEPN</name>
<protein>
    <submittedName>
        <fullName evidence="4">TraP</fullName>
    </submittedName>
</protein>
<feature type="coiled-coil region" evidence="1">
    <location>
        <begin position="127"/>
        <end position="154"/>
    </location>
</feature>
<dbReference type="RefSeq" id="WP_015632431.1">
    <property type="nucleotide sequence ID" value="NZ_CABFWU010000003.1"/>
</dbReference>
<feature type="compositionally biased region" description="Polar residues" evidence="2">
    <location>
        <begin position="86"/>
        <end position="104"/>
    </location>
</feature>
<reference evidence="4" key="1">
    <citation type="journal article" date="2015" name="Antimicrob. Agents Chemother.">
        <title>Complete nucleotide sequences of two NDM-1-encoding plasmids from the same sequence type 11 Klebsiella pneumoniae strain.</title>
        <authorList>
            <person name="Studentova V."/>
            <person name="Dobiasova H."/>
            <person name="Hedlova D."/>
            <person name="Dolejska M."/>
            <person name="Papagiannitsis C.C."/>
            <person name="Hrabak J."/>
        </authorList>
    </citation>
    <scope>NUCLEOTIDE SEQUENCE</scope>
    <source>
        <strain evidence="4">Kpn-3002cz</strain>
        <plasmid evidence="4">pB-3002cz</plasmid>
    </source>
</reference>
<dbReference type="PATRIC" id="fig|573.1921.peg.5860"/>
<proteinExistence type="predicted"/>
<evidence type="ECO:0000256" key="2">
    <source>
        <dbReference type="SAM" id="MobiDB-lite"/>
    </source>
</evidence>
<keyword evidence="1" id="KW-0175">Coiled coil</keyword>
<feature type="region of interest" description="Disordered" evidence="2">
    <location>
        <begin position="80"/>
        <end position="104"/>
    </location>
</feature>
<feature type="transmembrane region" description="Helical" evidence="3">
    <location>
        <begin position="37"/>
        <end position="61"/>
    </location>
</feature>
<dbReference type="InterPro" id="IPR049608">
    <property type="entry name" value="TraP-like"/>
</dbReference>
<dbReference type="EMBL" id="KJ958926">
    <property type="protein sequence ID" value="AJP18465.1"/>
    <property type="molecule type" value="Genomic_DNA"/>
</dbReference>
<keyword evidence="3" id="KW-0472">Membrane</keyword>